<dbReference type="RefSeq" id="WP_315723444.1">
    <property type="nucleotide sequence ID" value="NZ_JAVUPU010000001.1"/>
</dbReference>
<evidence type="ECO:0000313" key="3">
    <source>
        <dbReference type="Proteomes" id="UP001259572"/>
    </source>
</evidence>
<reference evidence="2 3" key="1">
    <citation type="submission" date="2023-05" db="EMBL/GenBank/DDBJ databases">
        <authorList>
            <person name="Guo Y."/>
        </authorList>
    </citation>
    <scope>NUCLEOTIDE SEQUENCE [LARGE SCALE GENOMIC DNA]</scope>
    <source>
        <strain evidence="2 3">GR2756</strain>
    </source>
</reference>
<evidence type="ECO:0000256" key="1">
    <source>
        <dbReference type="SAM" id="SignalP"/>
    </source>
</evidence>
<evidence type="ECO:0008006" key="4">
    <source>
        <dbReference type="Google" id="ProtNLM"/>
    </source>
</evidence>
<keyword evidence="3" id="KW-1185">Reference proteome</keyword>
<proteinExistence type="predicted"/>
<comment type="caution">
    <text evidence="2">The sequence shown here is derived from an EMBL/GenBank/DDBJ whole genome shotgun (WGS) entry which is preliminary data.</text>
</comment>
<dbReference type="Proteomes" id="UP001259572">
    <property type="component" value="Unassembled WGS sequence"/>
</dbReference>
<feature type="signal peptide" evidence="1">
    <location>
        <begin position="1"/>
        <end position="19"/>
    </location>
</feature>
<keyword evidence="1" id="KW-0732">Signal</keyword>
<dbReference type="EMBL" id="JAVUPU010000001">
    <property type="protein sequence ID" value="MDT9597900.1"/>
    <property type="molecule type" value="Genomic_DNA"/>
</dbReference>
<protein>
    <recommendedName>
        <fullName evidence="4">DUF4398 domain-containing protein</fullName>
    </recommendedName>
</protein>
<sequence length="169" mass="17483">MRPPSFAALMLLVPLAGCAARGPFPSLAPRAVEKELAALDEAEQAAIVVPDDPAVAARVDTLLAEAREGQRNFEAASNAAGRTIRSAGPAGSDSWVEAQQSLSRLESARARTVKALGDLDAFALQRVQAAAPVSATDLGRIQAAIAAVQEIVASQQERISAFRSSLAPG</sequence>
<evidence type="ECO:0000313" key="2">
    <source>
        <dbReference type="EMBL" id="MDT9597900.1"/>
    </source>
</evidence>
<name>A0ABU3Q3C1_9SPHN</name>
<feature type="chain" id="PRO_5047455119" description="DUF4398 domain-containing protein" evidence="1">
    <location>
        <begin position="20"/>
        <end position="169"/>
    </location>
</feature>
<gene>
    <name evidence="2" type="ORF">RQX22_02930</name>
</gene>
<accession>A0ABU3Q3C1</accession>
<organism evidence="2 3">
    <name type="scientific">Sphingosinicella rhizophila</name>
    <dbReference type="NCBI Taxonomy" id="3050082"/>
    <lineage>
        <taxon>Bacteria</taxon>
        <taxon>Pseudomonadati</taxon>
        <taxon>Pseudomonadota</taxon>
        <taxon>Alphaproteobacteria</taxon>
        <taxon>Sphingomonadales</taxon>
        <taxon>Sphingosinicellaceae</taxon>
        <taxon>Sphingosinicella</taxon>
    </lineage>
</organism>